<sequence>MLLIPPSTHPDTRALYHISAHSNPFMPSSSVTTLTRGPTAEIGEEVGEFETGCGRAKMPTVTIGGKQDLLDAILVDDEGDGERYIWRLPPFRPTLYLFWDYHSFPFECHLGGRNGAHLATFTPDRKSRGNTHSQRLATLRVLPMGFKRIDEILLSLLAIEWWRVASHSSAYGGEM</sequence>
<dbReference type="InterPro" id="IPR046528">
    <property type="entry name" value="DUF6593"/>
</dbReference>
<accession>A0A5C3QAD9</accession>
<evidence type="ECO:0000313" key="2">
    <source>
        <dbReference type="EMBL" id="TFK98731.1"/>
    </source>
</evidence>
<gene>
    <name evidence="2" type="ORF">BDV98DRAFT_193180</name>
</gene>
<dbReference type="AlphaFoldDB" id="A0A5C3QAD9"/>
<dbReference type="Proteomes" id="UP000305067">
    <property type="component" value="Unassembled WGS sequence"/>
</dbReference>
<evidence type="ECO:0000259" key="1">
    <source>
        <dbReference type="Pfam" id="PF20236"/>
    </source>
</evidence>
<evidence type="ECO:0000313" key="3">
    <source>
        <dbReference type="Proteomes" id="UP000305067"/>
    </source>
</evidence>
<dbReference type="Pfam" id="PF20236">
    <property type="entry name" value="DUF6593"/>
    <property type="match status" value="1"/>
</dbReference>
<name>A0A5C3QAD9_9AGAR</name>
<reference evidence="2 3" key="1">
    <citation type="journal article" date="2019" name="Nat. Ecol. Evol.">
        <title>Megaphylogeny resolves global patterns of mushroom evolution.</title>
        <authorList>
            <person name="Varga T."/>
            <person name="Krizsan K."/>
            <person name="Foldi C."/>
            <person name="Dima B."/>
            <person name="Sanchez-Garcia M."/>
            <person name="Sanchez-Ramirez S."/>
            <person name="Szollosi G.J."/>
            <person name="Szarkandi J.G."/>
            <person name="Papp V."/>
            <person name="Albert L."/>
            <person name="Andreopoulos W."/>
            <person name="Angelini C."/>
            <person name="Antonin V."/>
            <person name="Barry K.W."/>
            <person name="Bougher N.L."/>
            <person name="Buchanan P."/>
            <person name="Buyck B."/>
            <person name="Bense V."/>
            <person name="Catcheside P."/>
            <person name="Chovatia M."/>
            <person name="Cooper J."/>
            <person name="Damon W."/>
            <person name="Desjardin D."/>
            <person name="Finy P."/>
            <person name="Geml J."/>
            <person name="Haridas S."/>
            <person name="Hughes K."/>
            <person name="Justo A."/>
            <person name="Karasinski D."/>
            <person name="Kautmanova I."/>
            <person name="Kiss B."/>
            <person name="Kocsube S."/>
            <person name="Kotiranta H."/>
            <person name="LaButti K.M."/>
            <person name="Lechner B.E."/>
            <person name="Liimatainen K."/>
            <person name="Lipzen A."/>
            <person name="Lukacs Z."/>
            <person name="Mihaltcheva S."/>
            <person name="Morgado L.N."/>
            <person name="Niskanen T."/>
            <person name="Noordeloos M.E."/>
            <person name="Ohm R.A."/>
            <person name="Ortiz-Santana B."/>
            <person name="Ovrebo C."/>
            <person name="Racz N."/>
            <person name="Riley R."/>
            <person name="Savchenko A."/>
            <person name="Shiryaev A."/>
            <person name="Soop K."/>
            <person name="Spirin V."/>
            <person name="Szebenyi C."/>
            <person name="Tomsovsky M."/>
            <person name="Tulloss R.E."/>
            <person name="Uehling J."/>
            <person name="Grigoriev I.V."/>
            <person name="Vagvolgyi C."/>
            <person name="Papp T."/>
            <person name="Martin F.M."/>
            <person name="Miettinen O."/>
            <person name="Hibbett D.S."/>
            <person name="Nagy L.G."/>
        </authorList>
    </citation>
    <scope>NUCLEOTIDE SEQUENCE [LARGE SCALE GENOMIC DNA]</scope>
    <source>
        <strain evidence="2 3">CBS 309.79</strain>
    </source>
</reference>
<protein>
    <recommendedName>
        <fullName evidence="1">DUF6593 domain-containing protein</fullName>
    </recommendedName>
</protein>
<feature type="domain" description="DUF6593" evidence="1">
    <location>
        <begin position="10"/>
        <end position="161"/>
    </location>
</feature>
<keyword evidence="3" id="KW-1185">Reference proteome</keyword>
<dbReference type="EMBL" id="ML178837">
    <property type="protein sequence ID" value="TFK98731.1"/>
    <property type="molecule type" value="Genomic_DNA"/>
</dbReference>
<proteinExistence type="predicted"/>
<dbReference type="OrthoDB" id="3174721at2759"/>
<organism evidence="2 3">
    <name type="scientific">Pterulicium gracile</name>
    <dbReference type="NCBI Taxonomy" id="1884261"/>
    <lineage>
        <taxon>Eukaryota</taxon>
        <taxon>Fungi</taxon>
        <taxon>Dikarya</taxon>
        <taxon>Basidiomycota</taxon>
        <taxon>Agaricomycotina</taxon>
        <taxon>Agaricomycetes</taxon>
        <taxon>Agaricomycetidae</taxon>
        <taxon>Agaricales</taxon>
        <taxon>Pleurotineae</taxon>
        <taxon>Pterulaceae</taxon>
        <taxon>Pterulicium</taxon>
    </lineage>
</organism>